<dbReference type="EMBL" id="VOIH02000004">
    <property type="protein sequence ID" value="KAF3449112.1"/>
    <property type="molecule type" value="Genomic_DNA"/>
</dbReference>
<organism evidence="1 2">
    <name type="scientific">Rhamnella rubrinervis</name>
    <dbReference type="NCBI Taxonomy" id="2594499"/>
    <lineage>
        <taxon>Eukaryota</taxon>
        <taxon>Viridiplantae</taxon>
        <taxon>Streptophyta</taxon>
        <taxon>Embryophyta</taxon>
        <taxon>Tracheophyta</taxon>
        <taxon>Spermatophyta</taxon>
        <taxon>Magnoliopsida</taxon>
        <taxon>eudicotyledons</taxon>
        <taxon>Gunneridae</taxon>
        <taxon>Pentapetalae</taxon>
        <taxon>rosids</taxon>
        <taxon>fabids</taxon>
        <taxon>Rosales</taxon>
        <taxon>Rhamnaceae</taxon>
        <taxon>rhamnoid group</taxon>
        <taxon>Rhamneae</taxon>
        <taxon>Rhamnella</taxon>
    </lineage>
</organism>
<evidence type="ECO:0000313" key="1">
    <source>
        <dbReference type="EMBL" id="KAF3449112.1"/>
    </source>
</evidence>
<accession>A0A8K0HAS7</accession>
<keyword evidence="2" id="KW-1185">Reference proteome</keyword>
<dbReference type="Proteomes" id="UP000796880">
    <property type="component" value="Unassembled WGS sequence"/>
</dbReference>
<dbReference type="AlphaFoldDB" id="A0A8K0HAS7"/>
<reference evidence="1" key="1">
    <citation type="submission" date="2020-03" db="EMBL/GenBank/DDBJ databases">
        <title>A high-quality chromosome-level genome assembly of a woody plant with both climbing and erect habits, Rhamnella rubrinervis.</title>
        <authorList>
            <person name="Lu Z."/>
            <person name="Yang Y."/>
            <person name="Zhu X."/>
            <person name="Sun Y."/>
        </authorList>
    </citation>
    <scope>NUCLEOTIDE SEQUENCE</scope>
    <source>
        <strain evidence="1">BYM</strain>
        <tissue evidence="1">Leaf</tissue>
    </source>
</reference>
<comment type="caution">
    <text evidence="1">The sequence shown here is derived from an EMBL/GenBank/DDBJ whole genome shotgun (WGS) entry which is preliminary data.</text>
</comment>
<name>A0A8K0HAS7_9ROSA</name>
<gene>
    <name evidence="1" type="ORF">FNV43_RR09836</name>
</gene>
<sequence>MNPVPLAPSFLFSDCGHRGNAEDESVLDVCQKSLNFSLAEDSNVIALKCLIRLSVCHFLIRPGLVGVE</sequence>
<protein>
    <submittedName>
        <fullName evidence="1">Uncharacterized protein</fullName>
    </submittedName>
</protein>
<proteinExistence type="predicted"/>
<evidence type="ECO:0000313" key="2">
    <source>
        <dbReference type="Proteomes" id="UP000796880"/>
    </source>
</evidence>